<keyword evidence="5" id="KW-1185">Reference proteome</keyword>
<dbReference type="Proteomes" id="UP001165080">
    <property type="component" value="Unassembled WGS sequence"/>
</dbReference>
<dbReference type="InterPro" id="IPR020568">
    <property type="entry name" value="Ribosomal_Su5_D2-typ_SF"/>
</dbReference>
<proteinExistence type="inferred from homology"/>
<dbReference type="PANTHER" id="PTHR16301:SF20">
    <property type="entry name" value="IMPACT FAMILY MEMBER YIGZ"/>
    <property type="match status" value="1"/>
</dbReference>
<feature type="region of interest" description="Disordered" evidence="2">
    <location>
        <begin position="75"/>
        <end position="115"/>
    </location>
</feature>
<evidence type="ECO:0000256" key="1">
    <source>
        <dbReference type="ARBA" id="ARBA00007665"/>
    </source>
</evidence>
<name>A0A9W6F8W1_9CHLO</name>
<evidence type="ECO:0000313" key="4">
    <source>
        <dbReference type="EMBL" id="GLC60689.1"/>
    </source>
</evidence>
<dbReference type="GO" id="GO:0005737">
    <property type="term" value="C:cytoplasm"/>
    <property type="evidence" value="ECO:0007669"/>
    <property type="project" value="TreeGrafter"/>
</dbReference>
<reference evidence="4 5" key="1">
    <citation type="journal article" date="2023" name="Commun. Biol.">
        <title>Reorganization of the ancestral sex-determining regions during the evolution of trioecy in Pleodorina starrii.</title>
        <authorList>
            <person name="Takahashi K."/>
            <person name="Suzuki S."/>
            <person name="Kawai-Toyooka H."/>
            <person name="Yamamoto K."/>
            <person name="Hamaji T."/>
            <person name="Ootsuki R."/>
            <person name="Yamaguchi H."/>
            <person name="Kawachi M."/>
            <person name="Higashiyama T."/>
            <person name="Nozaki H."/>
        </authorList>
    </citation>
    <scope>NUCLEOTIDE SEQUENCE [LARGE SCALE GENOMIC DNA]</scope>
    <source>
        <strain evidence="4 5">NIES-4479</strain>
    </source>
</reference>
<gene>
    <name evidence="4" type="primary">PLESTB002636</name>
    <name evidence="4" type="ORF">PLESTB_001658500</name>
</gene>
<dbReference type="InterPro" id="IPR023582">
    <property type="entry name" value="Impact"/>
</dbReference>
<dbReference type="PANTHER" id="PTHR16301">
    <property type="entry name" value="IMPACT-RELATED"/>
    <property type="match status" value="1"/>
</dbReference>
<feature type="compositionally biased region" description="Polar residues" evidence="2">
    <location>
        <begin position="80"/>
        <end position="97"/>
    </location>
</feature>
<feature type="domain" description="Impact N-terminal" evidence="3">
    <location>
        <begin position="155"/>
        <end position="255"/>
    </location>
</feature>
<dbReference type="Gene3D" id="3.30.230.30">
    <property type="entry name" value="Impact, N-terminal domain"/>
    <property type="match status" value="1"/>
</dbReference>
<sequence length="345" mass="35448">MPQLVGPFPTACAHKSTTLLCHRIHFGWAQAAAAVSHHFRQGGVEARPVTTSRAAAADGCKCACAGHSPGIADEPAGSRAFSSADASPSTRRGLNSFSGGGTKTGRSVISGSSGSGLRAMRSVAARAGGGSQSGGESGDGFWTLQGYVLYESEVKKSKFVVHAWPVSSSSEALSLIRSASDPSASHNCFAYRIGPEFRSSDDGEPGGTAGRPIQAALDGEGLDRVAVLVTRYFGGIKLGAGGLVRAYGGAAKECLRLAPRVFAKAQSEVVVEVTYDELGTAYSCLDMYGCTRLAEEYGSSGTVTIRAMVDADKLESLRAAVADGTGGRRRVELATTAAEAAATAQ</sequence>
<accession>A0A9W6F8W1</accession>
<dbReference type="InterPro" id="IPR035647">
    <property type="entry name" value="EFG_III/V"/>
</dbReference>
<dbReference type="SUPFAM" id="SSF54211">
    <property type="entry name" value="Ribosomal protein S5 domain 2-like"/>
    <property type="match status" value="1"/>
</dbReference>
<comment type="similarity">
    <text evidence="1">Belongs to the IMPACT family.</text>
</comment>
<dbReference type="GO" id="GO:0006446">
    <property type="term" value="P:regulation of translational initiation"/>
    <property type="evidence" value="ECO:0007669"/>
    <property type="project" value="TreeGrafter"/>
</dbReference>
<dbReference type="Pfam" id="PF01205">
    <property type="entry name" value="Impact_N"/>
    <property type="match status" value="1"/>
</dbReference>
<organism evidence="4 5">
    <name type="scientific">Pleodorina starrii</name>
    <dbReference type="NCBI Taxonomy" id="330485"/>
    <lineage>
        <taxon>Eukaryota</taxon>
        <taxon>Viridiplantae</taxon>
        <taxon>Chlorophyta</taxon>
        <taxon>core chlorophytes</taxon>
        <taxon>Chlorophyceae</taxon>
        <taxon>CS clade</taxon>
        <taxon>Chlamydomonadales</taxon>
        <taxon>Volvocaceae</taxon>
        <taxon>Pleodorina</taxon>
    </lineage>
</organism>
<dbReference type="EMBL" id="BRXU01000037">
    <property type="protein sequence ID" value="GLC60689.1"/>
    <property type="molecule type" value="Genomic_DNA"/>
</dbReference>
<dbReference type="InterPro" id="IPR001498">
    <property type="entry name" value="Impact_N"/>
</dbReference>
<comment type="caution">
    <text evidence="4">The sequence shown here is derived from an EMBL/GenBank/DDBJ whole genome shotgun (WGS) entry which is preliminary data.</text>
</comment>
<evidence type="ECO:0000259" key="3">
    <source>
        <dbReference type="Pfam" id="PF01205"/>
    </source>
</evidence>
<dbReference type="AlphaFoldDB" id="A0A9W6F8W1"/>
<evidence type="ECO:0000313" key="5">
    <source>
        <dbReference type="Proteomes" id="UP001165080"/>
    </source>
</evidence>
<dbReference type="InterPro" id="IPR036956">
    <property type="entry name" value="Impact_N_sf"/>
</dbReference>
<evidence type="ECO:0000256" key="2">
    <source>
        <dbReference type="SAM" id="MobiDB-lite"/>
    </source>
</evidence>
<protein>
    <recommendedName>
        <fullName evidence="3">Impact N-terminal domain-containing protein</fullName>
    </recommendedName>
</protein>
<dbReference type="SUPFAM" id="SSF54980">
    <property type="entry name" value="EF-G C-terminal domain-like"/>
    <property type="match status" value="1"/>
</dbReference>